<dbReference type="PROSITE" id="PS50178">
    <property type="entry name" value="ZF_FYVE"/>
    <property type="match status" value="1"/>
</dbReference>
<dbReference type="Gene3D" id="3.30.40.10">
    <property type="entry name" value="Zinc/RING finger domain, C3HC4 (zinc finger)"/>
    <property type="match status" value="1"/>
</dbReference>
<dbReference type="InterPro" id="IPR013083">
    <property type="entry name" value="Znf_RING/FYVE/PHD"/>
</dbReference>
<protein>
    <submittedName>
        <fullName evidence="7">FYVE zinc finger family protein</fullName>
    </submittedName>
</protein>
<dbReference type="KEGG" id="tva:4774072"/>
<keyword evidence="3" id="KW-0862">Zinc</keyword>
<keyword evidence="2 4" id="KW-0863">Zinc-finger</keyword>
<dbReference type="InterPro" id="IPR000306">
    <property type="entry name" value="Znf_FYVE"/>
</dbReference>
<keyword evidence="1" id="KW-0479">Metal-binding</keyword>
<dbReference type="InterPro" id="IPR052113">
    <property type="entry name" value="FYVE-type_Zinc_Finger"/>
</dbReference>
<dbReference type="STRING" id="5722.A2DU72"/>
<evidence type="ECO:0000256" key="2">
    <source>
        <dbReference type="ARBA" id="ARBA00022771"/>
    </source>
</evidence>
<dbReference type="GO" id="GO:0008270">
    <property type="term" value="F:zinc ion binding"/>
    <property type="evidence" value="ECO:0007669"/>
    <property type="project" value="UniProtKB-KW"/>
</dbReference>
<dbReference type="InterPro" id="IPR011011">
    <property type="entry name" value="Znf_FYVE_PHD"/>
</dbReference>
<keyword evidence="8" id="KW-1185">Reference proteome</keyword>
<dbReference type="InParanoid" id="A2DU72"/>
<sequence>MRLIIEIYCWQRDFLSHIKFARTEIVEKVSPRYDYMKMKLSPILQSLESLHILLFNSLSRILSNPITEYYPFFNEIIHSVNVIPVHQQYINLFIDLEPLIQNFSLNNPDITLDGRPAITVLREPFNFVSQMSVFMKKALMFVPSNRRNELAQYSTNCRNILMSADSVPLLEGISRNFLIEPFPIVEPGRRFIKQGNCLKHCRKDVTERVLILFSDFLVYAQPHGGKWLAPAAYDLTRMRVQKPFTDMFCISAYTPKKSFILEFKTDEEANNWLVTIQNAIDTANFGETIEFDAAPIWMPDNYSQKCVICHQEHTFFVRRHHCRACGIVACANCMKYKAIVKGISNSPVRVCVNCYKKLTNNKTSDN</sequence>
<dbReference type="EMBL" id="DS113247">
    <property type="protein sequence ID" value="EAY16065.1"/>
    <property type="molecule type" value="Genomic_DNA"/>
</dbReference>
<gene>
    <name evidence="7" type="ORF">TVAG_278310</name>
</gene>
<evidence type="ECO:0000256" key="1">
    <source>
        <dbReference type="ARBA" id="ARBA00022723"/>
    </source>
</evidence>
<dbReference type="OrthoDB" id="70570at2759"/>
<evidence type="ECO:0000259" key="5">
    <source>
        <dbReference type="PROSITE" id="PS50003"/>
    </source>
</evidence>
<accession>A2DU72</accession>
<dbReference type="VEuPathDB" id="TrichDB:TVAG_278310"/>
<dbReference type="PANTHER" id="PTHR39490:SF8">
    <property type="entry name" value="ZINC FINGER FYVE DOMAIN-CONTAINING PROTEIN 21"/>
    <property type="match status" value="1"/>
</dbReference>
<dbReference type="InterPro" id="IPR017455">
    <property type="entry name" value="Znf_FYVE-rel"/>
</dbReference>
<dbReference type="InterPro" id="IPR011993">
    <property type="entry name" value="PH-like_dom_sf"/>
</dbReference>
<dbReference type="PROSITE" id="PS50003">
    <property type="entry name" value="PH_DOMAIN"/>
    <property type="match status" value="1"/>
</dbReference>
<dbReference type="SUPFAM" id="SSF50729">
    <property type="entry name" value="PH domain-like"/>
    <property type="match status" value="1"/>
</dbReference>
<dbReference type="SMART" id="SM00233">
    <property type="entry name" value="PH"/>
    <property type="match status" value="1"/>
</dbReference>
<feature type="domain" description="PH" evidence="5">
    <location>
        <begin position="190"/>
        <end position="281"/>
    </location>
</feature>
<reference evidence="7" key="1">
    <citation type="submission" date="2006-10" db="EMBL/GenBank/DDBJ databases">
        <authorList>
            <person name="Amadeo P."/>
            <person name="Zhao Q."/>
            <person name="Wortman J."/>
            <person name="Fraser-Liggett C."/>
            <person name="Carlton J."/>
        </authorList>
    </citation>
    <scope>NUCLEOTIDE SEQUENCE</scope>
    <source>
        <strain evidence="7">G3</strain>
    </source>
</reference>
<evidence type="ECO:0000313" key="7">
    <source>
        <dbReference type="EMBL" id="EAY16065.1"/>
    </source>
</evidence>
<dbReference type="RefSeq" id="XP_001328288.1">
    <property type="nucleotide sequence ID" value="XM_001328253.1"/>
</dbReference>
<dbReference type="eggNOG" id="KOG1729">
    <property type="taxonomic scope" value="Eukaryota"/>
</dbReference>
<name>A2DU72_TRIV3</name>
<evidence type="ECO:0000256" key="3">
    <source>
        <dbReference type="ARBA" id="ARBA00022833"/>
    </source>
</evidence>
<dbReference type="SMART" id="SM00064">
    <property type="entry name" value="FYVE"/>
    <property type="match status" value="1"/>
</dbReference>
<reference evidence="7" key="2">
    <citation type="journal article" date="2007" name="Science">
        <title>Draft genome sequence of the sexually transmitted pathogen Trichomonas vaginalis.</title>
        <authorList>
            <person name="Carlton J.M."/>
            <person name="Hirt R.P."/>
            <person name="Silva J.C."/>
            <person name="Delcher A.L."/>
            <person name="Schatz M."/>
            <person name="Zhao Q."/>
            <person name="Wortman J.R."/>
            <person name="Bidwell S.L."/>
            <person name="Alsmark U.C.M."/>
            <person name="Besteiro S."/>
            <person name="Sicheritz-Ponten T."/>
            <person name="Noel C.J."/>
            <person name="Dacks J.B."/>
            <person name="Foster P.G."/>
            <person name="Simillion C."/>
            <person name="Van de Peer Y."/>
            <person name="Miranda-Saavedra D."/>
            <person name="Barton G.J."/>
            <person name="Westrop G.D."/>
            <person name="Mueller S."/>
            <person name="Dessi D."/>
            <person name="Fiori P.L."/>
            <person name="Ren Q."/>
            <person name="Paulsen I."/>
            <person name="Zhang H."/>
            <person name="Bastida-Corcuera F.D."/>
            <person name="Simoes-Barbosa A."/>
            <person name="Brown M.T."/>
            <person name="Hayes R.D."/>
            <person name="Mukherjee M."/>
            <person name="Okumura C.Y."/>
            <person name="Schneider R."/>
            <person name="Smith A.J."/>
            <person name="Vanacova S."/>
            <person name="Villalvazo M."/>
            <person name="Haas B.J."/>
            <person name="Pertea M."/>
            <person name="Feldblyum T.V."/>
            <person name="Utterback T.R."/>
            <person name="Shu C.L."/>
            <person name="Osoegawa K."/>
            <person name="de Jong P.J."/>
            <person name="Hrdy I."/>
            <person name="Horvathova L."/>
            <person name="Zubacova Z."/>
            <person name="Dolezal P."/>
            <person name="Malik S.B."/>
            <person name="Logsdon J.M. Jr."/>
            <person name="Henze K."/>
            <person name="Gupta A."/>
            <person name="Wang C.C."/>
            <person name="Dunne R.L."/>
            <person name="Upcroft J.A."/>
            <person name="Upcroft P."/>
            <person name="White O."/>
            <person name="Salzberg S.L."/>
            <person name="Tang P."/>
            <person name="Chiu C.-H."/>
            <person name="Lee Y.-S."/>
            <person name="Embley T.M."/>
            <person name="Coombs G.H."/>
            <person name="Mottram J.C."/>
            <person name="Tachezy J."/>
            <person name="Fraser-Liggett C.M."/>
            <person name="Johnson P.J."/>
        </authorList>
    </citation>
    <scope>NUCLEOTIDE SEQUENCE [LARGE SCALE GENOMIC DNA]</scope>
    <source>
        <strain evidence="7">G3</strain>
    </source>
</reference>
<dbReference type="InterPro" id="IPR001849">
    <property type="entry name" value="PH_domain"/>
</dbReference>
<dbReference type="VEuPathDB" id="TrichDB:TVAGG3_0438340"/>
<evidence type="ECO:0000256" key="4">
    <source>
        <dbReference type="PROSITE-ProRule" id="PRU00091"/>
    </source>
</evidence>
<evidence type="ECO:0000259" key="6">
    <source>
        <dbReference type="PROSITE" id="PS50178"/>
    </source>
</evidence>
<evidence type="ECO:0000313" key="8">
    <source>
        <dbReference type="Proteomes" id="UP000001542"/>
    </source>
</evidence>
<dbReference type="PANTHER" id="PTHR39490">
    <property type="entry name" value="ARRESTIN DOMAIN-CONTAINING PROTEIN D"/>
    <property type="match status" value="1"/>
</dbReference>
<dbReference type="Proteomes" id="UP000001542">
    <property type="component" value="Unassembled WGS sequence"/>
</dbReference>
<organism evidence="7 8">
    <name type="scientific">Trichomonas vaginalis (strain ATCC PRA-98 / G3)</name>
    <dbReference type="NCBI Taxonomy" id="412133"/>
    <lineage>
        <taxon>Eukaryota</taxon>
        <taxon>Metamonada</taxon>
        <taxon>Parabasalia</taxon>
        <taxon>Trichomonadida</taxon>
        <taxon>Trichomonadidae</taxon>
        <taxon>Trichomonas</taxon>
    </lineage>
</organism>
<dbReference type="Gene3D" id="2.30.29.30">
    <property type="entry name" value="Pleckstrin-homology domain (PH domain)/Phosphotyrosine-binding domain (PTB)"/>
    <property type="match status" value="1"/>
</dbReference>
<dbReference type="AlphaFoldDB" id="A2DU72"/>
<dbReference type="SMR" id="A2DU72"/>
<proteinExistence type="predicted"/>
<feature type="domain" description="FYVE-type" evidence="6">
    <location>
        <begin position="300"/>
        <end position="359"/>
    </location>
</feature>
<dbReference type="Pfam" id="PF01363">
    <property type="entry name" value="FYVE"/>
    <property type="match status" value="1"/>
</dbReference>
<dbReference type="SUPFAM" id="SSF57903">
    <property type="entry name" value="FYVE/PHD zinc finger"/>
    <property type="match status" value="1"/>
</dbReference>